<dbReference type="AlphaFoldDB" id="A0A0B6Z2V2"/>
<dbReference type="EMBL" id="HACG01015406">
    <property type="protein sequence ID" value="CEK62271.1"/>
    <property type="molecule type" value="Transcribed_RNA"/>
</dbReference>
<feature type="non-terminal residue" evidence="1">
    <location>
        <position position="49"/>
    </location>
</feature>
<reference evidence="1" key="1">
    <citation type="submission" date="2014-12" db="EMBL/GenBank/DDBJ databases">
        <title>Insight into the proteome of Arion vulgaris.</title>
        <authorList>
            <person name="Aradska J."/>
            <person name="Bulat T."/>
            <person name="Smidak R."/>
            <person name="Sarate P."/>
            <person name="Gangsoo J."/>
            <person name="Sialana F."/>
            <person name="Bilban M."/>
            <person name="Lubec G."/>
        </authorList>
    </citation>
    <scope>NUCLEOTIDE SEQUENCE</scope>
    <source>
        <tissue evidence="1">Skin</tissue>
    </source>
</reference>
<proteinExistence type="predicted"/>
<accession>A0A0B6Z2V2</accession>
<name>A0A0B6Z2V2_9EUPU</name>
<organism evidence="1">
    <name type="scientific">Arion vulgaris</name>
    <dbReference type="NCBI Taxonomy" id="1028688"/>
    <lineage>
        <taxon>Eukaryota</taxon>
        <taxon>Metazoa</taxon>
        <taxon>Spiralia</taxon>
        <taxon>Lophotrochozoa</taxon>
        <taxon>Mollusca</taxon>
        <taxon>Gastropoda</taxon>
        <taxon>Heterobranchia</taxon>
        <taxon>Euthyneura</taxon>
        <taxon>Panpulmonata</taxon>
        <taxon>Eupulmonata</taxon>
        <taxon>Stylommatophora</taxon>
        <taxon>Helicina</taxon>
        <taxon>Arionoidea</taxon>
        <taxon>Arionidae</taxon>
        <taxon>Arion</taxon>
    </lineage>
</organism>
<gene>
    <name evidence="1" type="primary">ORF44715</name>
</gene>
<evidence type="ECO:0000313" key="1">
    <source>
        <dbReference type="EMBL" id="CEK62271.1"/>
    </source>
</evidence>
<sequence>MICFSRQPTVIQDELSVLRSNFDIRSLSVLQDPPDLDKGWAWVVLAAGF</sequence>
<protein>
    <submittedName>
        <fullName evidence="1">Uncharacterized protein</fullName>
    </submittedName>
</protein>